<dbReference type="InterPro" id="IPR026341">
    <property type="entry name" value="T9SS_type_B"/>
</dbReference>
<dbReference type="OrthoDB" id="9765926at2"/>
<keyword evidence="1" id="KW-0732">Signal</keyword>
<protein>
    <submittedName>
        <fullName evidence="2">Gliding motility-associated-like protein</fullName>
    </submittedName>
</protein>
<reference evidence="2 3" key="1">
    <citation type="submission" date="2018-06" db="EMBL/GenBank/DDBJ databases">
        <title>Genomic Encyclopedia of Archaeal and Bacterial Type Strains, Phase II (KMG-II): from individual species to whole genera.</title>
        <authorList>
            <person name="Goeker M."/>
        </authorList>
    </citation>
    <scope>NUCLEOTIDE SEQUENCE [LARGE SCALE GENOMIC DNA]</scope>
    <source>
        <strain evidence="2 3">DSM 24464</strain>
    </source>
</reference>
<feature type="signal peptide" evidence="1">
    <location>
        <begin position="1"/>
        <end position="18"/>
    </location>
</feature>
<gene>
    <name evidence="2" type="ORF">LY08_02076</name>
</gene>
<keyword evidence="3" id="KW-1185">Reference proteome</keyword>
<dbReference type="Proteomes" id="UP000248703">
    <property type="component" value="Unassembled WGS sequence"/>
</dbReference>
<organism evidence="2 3">
    <name type="scientific">Olleya aquimaris</name>
    <dbReference type="NCBI Taxonomy" id="639310"/>
    <lineage>
        <taxon>Bacteria</taxon>
        <taxon>Pseudomonadati</taxon>
        <taxon>Bacteroidota</taxon>
        <taxon>Flavobacteriia</taxon>
        <taxon>Flavobacteriales</taxon>
        <taxon>Flavobacteriaceae</taxon>
    </lineage>
</organism>
<evidence type="ECO:0000256" key="1">
    <source>
        <dbReference type="SAM" id="SignalP"/>
    </source>
</evidence>
<feature type="chain" id="PRO_5016375360" evidence="1">
    <location>
        <begin position="19"/>
        <end position="1111"/>
    </location>
</feature>
<accession>A0A327RHN3</accession>
<dbReference type="EMBL" id="QLLO01000007">
    <property type="protein sequence ID" value="RAJ13177.1"/>
    <property type="molecule type" value="Genomic_DNA"/>
</dbReference>
<evidence type="ECO:0000313" key="3">
    <source>
        <dbReference type="Proteomes" id="UP000248703"/>
    </source>
</evidence>
<proteinExistence type="predicted"/>
<dbReference type="Pfam" id="PF13585">
    <property type="entry name" value="CHU_C"/>
    <property type="match status" value="1"/>
</dbReference>
<dbReference type="RefSeq" id="WP_111660363.1">
    <property type="nucleotide sequence ID" value="NZ_QLLO01000007.1"/>
</dbReference>
<comment type="caution">
    <text evidence="2">The sequence shown here is derived from an EMBL/GenBank/DDBJ whole genome shotgun (WGS) entry which is preliminary data.</text>
</comment>
<dbReference type="AlphaFoldDB" id="A0A327RHN3"/>
<sequence length="1111" mass="122115">MKKILLILTLLCSYTIIAQNQAANWYFGNNAGINFDTNTNAVTAVLDGQLATDEGCTSISDGNGNLLFYTDGITVYNQNHVIMPNGNGLKGNPSSTQSAIIIPKPADPDIYYIFTVDTEFQNTPDEGFHFSEVDMTLDGGLGDVTSNKNINLLPNTSEKLSAVLKDCQSENIWVITLADQSGGENNNTFYAYEVTATGVNTTPVVSTFSNLFITERRGYLKLSPDGTKIASANIGEGLYLFDFDTATGMASNPEQLNINFSPQGKPQSSYGIEFSPNNNLLYVTTYYQTPQNEFNDASAQYGALLQYDLTAGDINAISASEQVLDERVMYRSALQLGPDGKIYRTLSATYTQGTPFLSVINNPNNIGQAAGYQHAVIDLLNRNARQGLPPFIASFFSEKIDIIPTDTTNTVNLPLCIGDNYTLIAEDIPGATYTWTQDDMPIPTPVIPNELTINSEGNYEVLIDLNNGDCDTKEGQAIVTYYEVPVATQPNDIIVCDDDNDAISTFDFTTLDATILDGQDPTVFSVQYYSSQTDADVDQNQLPNPYTNTNPQEPIFARIFNSQNPNCYDTTSFNIEVYNTPTIGPLTDFVACDDTSDGDDTNGQTTIDLSSYDSEVYNGQSTMEYDISYHNSQNDANTGNNPLPNNYYNTTPFNETIFVRLENINSTTCFDTGSFNITINPVPEAFDALLFQCDEDGVSDGYTTFNLTEAIPDLTNNAPDRTVAFYDTLAEAQTETNPVNGDQYNNASNPQVLYAVVTNSNTGCSSISELTLEVSATQTNDYIAPPVCDELGSEDGINTFNLNDFTTDMLVGLPADITISYYETYNDALLETNALPTIYDNTTPYSQVIYARAENDNACYGINEVLLTINPLPDLSNDETLIYCLNEFPTTIELTASNPINNNYYYSWSTGETTATIEVNSIGTYTVTATTVEGCSKTKTIVVEPSNIATIEDIQVIDGSLTNNLVTVIVSGEGEYQFELIDAEGITTGFQTSNIFTFVKPGIYSVNVRDIKNNCGAVDQLFSVIGFPLYFTPNNDGQNDYWQVYGVSTQFQPNSVIQIFDRYGKLLKEFTPSSPGWDGTFNGLPMPTNDYWFSVKLQDGRIYKSHFTLKR</sequence>
<dbReference type="NCBIfam" id="TIGR04131">
    <property type="entry name" value="Bac_Flav_CTERM"/>
    <property type="match status" value="1"/>
</dbReference>
<dbReference type="SUPFAM" id="SSF63829">
    <property type="entry name" value="Calcium-dependent phosphotriesterase"/>
    <property type="match status" value="1"/>
</dbReference>
<name>A0A327RHN3_9FLAO</name>
<evidence type="ECO:0000313" key="2">
    <source>
        <dbReference type="EMBL" id="RAJ13177.1"/>
    </source>
</evidence>